<dbReference type="Pfam" id="PF13041">
    <property type="entry name" value="PPR_2"/>
    <property type="match status" value="1"/>
</dbReference>
<dbReference type="InterPro" id="IPR011990">
    <property type="entry name" value="TPR-like_helical_dom_sf"/>
</dbReference>
<proteinExistence type="predicted"/>
<organism evidence="2 3">
    <name type="scientific">Rubus argutus</name>
    <name type="common">Southern blackberry</name>
    <dbReference type="NCBI Taxonomy" id="59490"/>
    <lineage>
        <taxon>Eukaryota</taxon>
        <taxon>Viridiplantae</taxon>
        <taxon>Streptophyta</taxon>
        <taxon>Embryophyta</taxon>
        <taxon>Tracheophyta</taxon>
        <taxon>Spermatophyta</taxon>
        <taxon>Magnoliopsida</taxon>
        <taxon>eudicotyledons</taxon>
        <taxon>Gunneridae</taxon>
        <taxon>Pentapetalae</taxon>
        <taxon>rosids</taxon>
        <taxon>fabids</taxon>
        <taxon>Rosales</taxon>
        <taxon>Rosaceae</taxon>
        <taxon>Rosoideae</taxon>
        <taxon>Rosoideae incertae sedis</taxon>
        <taxon>Rubus</taxon>
    </lineage>
</organism>
<dbReference type="NCBIfam" id="TIGR00756">
    <property type="entry name" value="PPR"/>
    <property type="match status" value="1"/>
</dbReference>
<dbReference type="AlphaFoldDB" id="A0AAW1W9H2"/>
<comment type="caution">
    <text evidence="2">The sequence shown here is derived from an EMBL/GenBank/DDBJ whole genome shotgun (WGS) entry which is preliminary data.</text>
</comment>
<evidence type="ECO:0000313" key="2">
    <source>
        <dbReference type="EMBL" id="KAK9920129.1"/>
    </source>
</evidence>
<evidence type="ECO:0008006" key="4">
    <source>
        <dbReference type="Google" id="ProtNLM"/>
    </source>
</evidence>
<dbReference type="EMBL" id="JBEDUW010000006">
    <property type="protein sequence ID" value="KAK9920129.1"/>
    <property type="molecule type" value="Genomic_DNA"/>
</dbReference>
<evidence type="ECO:0000256" key="1">
    <source>
        <dbReference type="ARBA" id="ARBA00022737"/>
    </source>
</evidence>
<keyword evidence="3" id="KW-1185">Reference proteome</keyword>
<reference evidence="2 3" key="1">
    <citation type="journal article" date="2023" name="G3 (Bethesda)">
        <title>A chromosome-length genome assembly and annotation of blackberry (Rubus argutus, cv. 'Hillquist').</title>
        <authorList>
            <person name="Bruna T."/>
            <person name="Aryal R."/>
            <person name="Dudchenko O."/>
            <person name="Sargent D.J."/>
            <person name="Mead D."/>
            <person name="Buti M."/>
            <person name="Cavallini A."/>
            <person name="Hytonen T."/>
            <person name="Andres J."/>
            <person name="Pham M."/>
            <person name="Weisz D."/>
            <person name="Mascagni F."/>
            <person name="Usai G."/>
            <person name="Natali L."/>
            <person name="Bassil N."/>
            <person name="Fernandez G.E."/>
            <person name="Lomsadze A."/>
            <person name="Armour M."/>
            <person name="Olukolu B."/>
            <person name="Poorten T."/>
            <person name="Britton C."/>
            <person name="Davik J."/>
            <person name="Ashrafi H."/>
            <person name="Aiden E.L."/>
            <person name="Borodovsky M."/>
            <person name="Worthington M."/>
        </authorList>
    </citation>
    <scope>NUCLEOTIDE SEQUENCE [LARGE SCALE GENOMIC DNA]</scope>
    <source>
        <strain evidence="2">PI 553951</strain>
    </source>
</reference>
<keyword evidence="1" id="KW-0677">Repeat</keyword>
<evidence type="ECO:0000313" key="3">
    <source>
        <dbReference type="Proteomes" id="UP001457282"/>
    </source>
</evidence>
<accession>A0AAW1W9H2</accession>
<sequence length="139" mass="15577">MQCSIIISLLKASLQLYWVDRQTESPAISISNSTLFPHPFYASFFSQKLNNHTLSPIHTPLGPSYSRINNGGKVMKVYKRMRANGITPNAYTYGVLIQALSKDPNFLGGAKTENVRQGIAAKFRNIFSCDRRFCSGREV</sequence>
<dbReference type="InterPro" id="IPR002885">
    <property type="entry name" value="PPR_rpt"/>
</dbReference>
<gene>
    <name evidence="2" type="ORF">M0R45_028690</name>
</gene>
<dbReference type="Proteomes" id="UP001457282">
    <property type="component" value="Unassembled WGS sequence"/>
</dbReference>
<protein>
    <recommendedName>
        <fullName evidence="4">Pentatricopeptide repeat-containing protein</fullName>
    </recommendedName>
</protein>
<dbReference type="Gene3D" id="1.25.40.10">
    <property type="entry name" value="Tetratricopeptide repeat domain"/>
    <property type="match status" value="1"/>
</dbReference>
<name>A0AAW1W9H2_RUBAR</name>